<comment type="caution">
    <text evidence="17">The sequence shown here is derived from an EMBL/GenBank/DDBJ whole genome shotgun (WGS) entry which is preliminary data.</text>
</comment>
<keyword evidence="16" id="KW-0028">Amino-acid biosynthesis</keyword>
<dbReference type="InterPro" id="IPR036038">
    <property type="entry name" value="Aminotransferase-like"/>
</dbReference>
<dbReference type="InterPro" id="IPR033939">
    <property type="entry name" value="BCAT_family"/>
</dbReference>
<evidence type="ECO:0000256" key="7">
    <source>
        <dbReference type="ARBA" id="ARBA00022576"/>
    </source>
</evidence>
<dbReference type="NCBIfam" id="TIGR01123">
    <property type="entry name" value="ilvE_II"/>
    <property type="match status" value="1"/>
</dbReference>
<reference evidence="17" key="2">
    <citation type="journal article" date="2021" name="PeerJ">
        <title>Extensive microbial diversity within the chicken gut microbiome revealed by metagenomics and culture.</title>
        <authorList>
            <person name="Gilroy R."/>
            <person name="Ravi A."/>
            <person name="Getino M."/>
            <person name="Pursley I."/>
            <person name="Horton D.L."/>
            <person name="Alikhan N.F."/>
            <person name="Baker D."/>
            <person name="Gharbi K."/>
            <person name="Hall N."/>
            <person name="Watson M."/>
            <person name="Adriaenssens E.M."/>
            <person name="Foster-Nyarko E."/>
            <person name="Jarju S."/>
            <person name="Secka A."/>
            <person name="Antonio M."/>
            <person name="Oren A."/>
            <person name="Chaudhuri R.R."/>
            <person name="La Ragione R."/>
            <person name="Hildebrand F."/>
            <person name="Pallen M.J."/>
        </authorList>
    </citation>
    <scope>NUCLEOTIDE SEQUENCE</scope>
    <source>
        <strain evidence="17">B3-4054</strain>
    </source>
</reference>
<dbReference type="InterPro" id="IPR043131">
    <property type="entry name" value="BCAT-like_N"/>
</dbReference>
<dbReference type="CDD" id="cd01557">
    <property type="entry name" value="BCAT_beta_family"/>
    <property type="match status" value="1"/>
</dbReference>
<dbReference type="InterPro" id="IPR005786">
    <property type="entry name" value="B_amino_transII"/>
</dbReference>
<feature type="modified residue" description="N6-(pyridoxal phosphate)lysine" evidence="13">
    <location>
        <position position="206"/>
    </location>
</feature>
<evidence type="ECO:0000256" key="4">
    <source>
        <dbReference type="ARBA" id="ARBA00004931"/>
    </source>
</evidence>
<dbReference type="PANTHER" id="PTHR42825">
    <property type="entry name" value="AMINO ACID AMINOTRANSFERASE"/>
    <property type="match status" value="1"/>
</dbReference>
<dbReference type="AlphaFoldDB" id="A0A9D9ENV4"/>
<evidence type="ECO:0000256" key="3">
    <source>
        <dbReference type="ARBA" id="ARBA00004824"/>
    </source>
</evidence>
<accession>A0A9D9ENV4</accession>
<comment type="pathway">
    <text evidence="4">Amino-acid biosynthesis; L-valine biosynthesis; L-valine from pyruvate: step 4/4.</text>
</comment>
<organism evidence="17 18">
    <name type="scientific">Candidatus Avitreponema avistercoris</name>
    <dbReference type="NCBI Taxonomy" id="2840705"/>
    <lineage>
        <taxon>Bacteria</taxon>
        <taxon>Pseudomonadati</taxon>
        <taxon>Spirochaetota</taxon>
        <taxon>Spirochaetia</taxon>
        <taxon>Spirochaetales</taxon>
        <taxon>Candidatus Avitreponema</taxon>
    </lineage>
</organism>
<dbReference type="InterPro" id="IPR001544">
    <property type="entry name" value="Aminotrans_IV"/>
</dbReference>
<proteinExistence type="inferred from homology"/>
<dbReference type="Pfam" id="PF01063">
    <property type="entry name" value="Aminotran_4"/>
    <property type="match status" value="1"/>
</dbReference>
<dbReference type="EC" id="2.6.1.42" evidence="16"/>
<evidence type="ECO:0000256" key="1">
    <source>
        <dbReference type="ARBA" id="ARBA00001933"/>
    </source>
</evidence>
<dbReference type="EMBL" id="JADIMS010000104">
    <property type="protein sequence ID" value="MBO8450577.1"/>
    <property type="molecule type" value="Genomic_DNA"/>
</dbReference>
<comment type="pathway">
    <text evidence="5">Amino-acid biosynthesis; L-leucine biosynthesis; L-leucine from 3-methyl-2-oxobutanoate: step 4/4.</text>
</comment>
<evidence type="ECO:0000313" key="17">
    <source>
        <dbReference type="EMBL" id="MBO8450577.1"/>
    </source>
</evidence>
<keyword evidence="16" id="KW-0100">Branched-chain amino acid biosynthesis</keyword>
<dbReference type="InterPro" id="IPR043132">
    <property type="entry name" value="BCAT-like_C"/>
</dbReference>
<dbReference type="InterPro" id="IPR018300">
    <property type="entry name" value="Aminotrans_IV_CS"/>
</dbReference>
<evidence type="ECO:0000256" key="10">
    <source>
        <dbReference type="ARBA" id="ARBA00048212"/>
    </source>
</evidence>
<dbReference type="Proteomes" id="UP000823616">
    <property type="component" value="Unassembled WGS sequence"/>
</dbReference>
<dbReference type="SUPFAM" id="SSF56752">
    <property type="entry name" value="D-aminoacid aminotransferase-like PLP-dependent enzymes"/>
    <property type="match status" value="1"/>
</dbReference>
<sequence length="362" mass="39809">MAFDLAMYPVVYMARYNPGSGSWTEEWLENDRLPYAELMKLSDAERAEVYRKRNDLGLPAVSYTSQYGFGCFEGMKAFSTKDGGVSIFRPDRNAKRFADSMRGLKCPAFPEDMFVKASVEFVRRNWELGYIPPYDPAWEADNYASAASVYMRPFMNSEGAIGVGISASPVVVICATSVSSYFKGGNTKAVTTNRIRATPHGTGCIKCASNYVISALAKREAEEAGFMEVVYLDSEEHKYIQEGSSCNIFFVLENGTLVTPELGDTILPGITRSSVIDLGRDQGYTVEERKISIDEVMSSAVECFVTGTAAGITPIESVTHEGKERVFNNRAPGKVGTGIQKLLKGGQYGSVPFTRPWNTKVV</sequence>
<comment type="similarity">
    <text evidence="6 14">Belongs to the class-IV pyridoxal-phosphate-dependent aminotransferase family.</text>
</comment>
<evidence type="ECO:0000256" key="15">
    <source>
        <dbReference type="RuleBase" id="RU004516"/>
    </source>
</evidence>
<dbReference type="PROSITE" id="PS00770">
    <property type="entry name" value="AA_TRANSFER_CLASS_4"/>
    <property type="match status" value="1"/>
</dbReference>
<evidence type="ECO:0000256" key="5">
    <source>
        <dbReference type="ARBA" id="ARBA00005072"/>
    </source>
</evidence>
<keyword evidence="9 15" id="KW-0663">Pyridoxal phosphate</keyword>
<evidence type="ECO:0000256" key="14">
    <source>
        <dbReference type="RuleBase" id="RU004106"/>
    </source>
</evidence>
<comment type="function">
    <text evidence="2">Acts on leucine, isoleucine and valine.</text>
</comment>
<evidence type="ECO:0000256" key="11">
    <source>
        <dbReference type="ARBA" id="ARBA00048798"/>
    </source>
</evidence>
<dbReference type="PIRSF" id="PIRSF006468">
    <property type="entry name" value="BCAT1"/>
    <property type="match status" value="1"/>
</dbReference>
<reference evidence="17" key="1">
    <citation type="submission" date="2020-10" db="EMBL/GenBank/DDBJ databases">
        <authorList>
            <person name="Gilroy R."/>
        </authorList>
    </citation>
    <scope>NUCLEOTIDE SEQUENCE</scope>
    <source>
        <strain evidence="17">B3-4054</strain>
    </source>
</reference>
<keyword evidence="8 16" id="KW-0808">Transferase</keyword>
<comment type="pathway">
    <text evidence="3">Amino-acid biosynthesis; L-isoleucine biosynthesis; L-isoleucine from 2-oxobutanoate: step 4/4.</text>
</comment>
<dbReference type="PANTHER" id="PTHR42825:SF7">
    <property type="entry name" value="BRANCHED-CHAIN-AMINO-ACID AMINOTRANSFERASE"/>
    <property type="match status" value="1"/>
</dbReference>
<evidence type="ECO:0000256" key="2">
    <source>
        <dbReference type="ARBA" id="ARBA00003109"/>
    </source>
</evidence>
<comment type="cofactor">
    <cofactor evidence="1 15">
        <name>pyridoxal 5'-phosphate</name>
        <dbReference type="ChEBI" id="CHEBI:597326"/>
    </cofactor>
</comment>
<evidence type="ECO:0000256" key="8">
    <source>
        <dbReference type="ARBA" id="ARBA00022679"/>
    </source>
</evidence>
<dbReference type="GO" id="GO:0009082">
    <property type="term" value="P:branched-chain amino acid biosynthetic process"/>
    <property type="evidence" value="ECO:0007669"/>
    <property type="project" value="UniProtKB-KW"/>
</dbReference>
<evidence type="ECO:0000313" key="18">
    <source>
        <dbReference type="Proteomes" id="UP000823616"/>
    </source>
</evidence>
<comment type="catalytic activity">
    <reaction evidence="11 16">
        <text>L-isoleucine + 2-oxoglutarate = (S)-3-methyl-2-oxopentanoate + L-glutamate</text>
        <dbReference type="Rhea" id="RHEA:24801"/>
        <dbReference type="ChEBI" id="CHEBI:16810"/>
        <dbReference type="ChEBI" id="CHEBI:29985"/>
        <dbReference type="ChEBI" id="CHEBI:35146"/>
        <dbReference type="ChEBI" id="CHEBI:58045"/>
        <dbReference type="EC" id="2.6.1.42"/>
    </reaction>
</comment>
<evidence type="ECO:0000256" key="9">
    <source>
        <dbReference type="ARBA" id="ARBA00022898"/>
    </source>
</evidence>
<evidence type="ECO:0000256" key="12">
    <source>
        <dbReference type="ARBA" id="ARBA00049229"/>
    </source>
</evidence>
<dbReference type="GO" id="GO:0008652">
    <property type="term" value="P:amino acid biosynthetic process"/>
    <property type="evidence" value="ECO:0007669"/>
    <property type="project" value="UniProtKB-KW"/>
</dbReference>
<dbReference type="GO" id="GO:0004084">
    <property type="term" value="F:branched-chain-amino-acid transaminase activity"/>
    <property type="evidence" value="ECO:0007669"/>
    <property type="project" value="UniProtKB-EC"/>
</dbReference>
<evidence type="ECO:0000256" key="13">
    <source>
        <dbReference type="PIRSR" id="PIRSR006468-1"/>
    </source>
</evidence>
<gene>
    <name evidence="17" type="primary">ilvE</name>
    <name evidence="17" type="ORF">IAA96_05660</name>
</gene>
<protein>
    <recommendedName>
        <fullName evidence="16">Branched-chain-amino-acid aminotransferase</fullName>
        <ecNumber evidence="16">2.6.1.42</ecNumber>
    </recommendedName>
</protein>
<keyword evidence="7 16" id="KW-0032">Aminotransferase</keyword>
<comment type="catalytic activity">
    <reaction evidence="12 16">
        <text>L-leucine + 2-oxoglutarate = 4-methyl-2-oxopentanoate + L-glutamate</text>
        <dbReference type="Rhea" id="RHEA:18321"/>
        <dbReference type="ChEBI" id="CHEBI:16810"/>
        <dbReference type="ChEBI" id="CHEBI:17865"/>
        <dbReference type="ChEBI" id="CHEBI:29985"/>
        <dbReference type="ChEBI" id="CHEBI:57427"/>
        <dbReference type="EC" id="2.6.1.42"/>
    </reaction>
</comment>
<dbReference type="Gene3D" id="3.20.10.10">
    <property type="entry name" value="D-amino Acid Aminotransferase, subunit A, domain 2"/>
    <property type="match status" value="1"/>
</dbReference>
<evidence type="ECO:0000256" key="6">
    <source>
        <dbReference type="ARBA" id="ARBA00009320"/>
    </source>
</evidence>
<dbReference type="Gene3D" id="3.30.470.10">
    <property type="match status" value="1"/>
</dbReference>
<name>A0A9D9ENV4_9SPIR</name>
<evidence type="ECO:0000256" key="16">
    <source>
        <dbReference type="RuleBase" id="RU004517"/>
    </source>
</evidence>
<comment type="catalytic activity">
    <reaction evidence="10 16">
        <text>L-valine + 2-oxoglutarate = 3-methyl-2-oxobutanoate + L-glutamate</text>
        <dbReference type="Rhea" id="RHEA:24813"/>
        <dbReference type="ChEBI" id="CHEBI:11851"/>
        <dbReference type="ChEBI" id="CHEBI:16810"/>
        <dbReference type="ChEBI" id="CHEBI:29985"/>
        <dbReference type="ChEBI" id="CHEBI:57762"/>
        <dbReference type="EC" id="2.6.1.42"/>
    </reaction>
</comment>